<evidence type="ECO:0000313" key="2">
    <source>
        <dbReference type="EMBL" id="KAF2541954.1"/>
    </source>
</evidence>
<dbReference type="EMBL" id="QGKW02002005">
    <property type="protein sequence ID" value="KAF2541954.1"/>
    <property type="molecule type" value="Genomic_DNA"/>
</dbReference>
<sequence length="206" mass="23154">MEGTAGKSMLPQVREKGGSNLEAGYLQLPASQRIANHSKNHKHRLTNQPDIDIHQRHEAMRLSGDAVGEKLGEGERHNDGTSNFEASKPLVTRQWPKQHHTLPPEQPQSRRETRPFKDSTCFPRRPPEETKTERVIGAASNPYLRLRGLPDEPRAAKPRNLTRSKKDLLDKVAGAKLEVAITRSKRRPCGNRNSHRRVLLIGGKPS</sequence>
<name>A0A8S9G9T2_BRACR</name>
<accession>A0A8S9G9T2</accession>
<reference evidence="2" key="1">
    <citation type="submission" date="2019-12" db="EMBL/GenBank/DDBJ databases">
        <title>Genome sequencing and annotation of Brassica cretica.</title>
        <authorList>
            <person name="Studholme D.J."/>
            <person name="Sarris P.F."/>
        </authorList>
    </citation>
    <scope>NUCLEOTIDE SEQUENCE</scope>
    <source>
        <strain evidence="2">PFS-001/15</strain>
        <tissue evidence="2">Leaf</tissue>
    </source>
</reference>
<comment type="caution">
    <text evidence="2">The sequence shown here is derived from an EMBL/GenBank/DDBJ whole genome shotgun (WGS) entry which is preliminary data.</text>
</comment>
<evidence type="ECO:0000256" key="1">
    <source>
        <dbReference type="SAM" id="MobiDB-lite"/>
    </source>
</evidence>
<feature type="region of interest" description="Disordered" evidence="1">
    <location>
        <begin position="1"/>
        <end position="24"/>
    </location>
</feature>
<proteinExistence type="predicted"/>
<feature type="region of interest" description="Disordered" evidence="1">
    <location>
        <begin position="90"/>
        <end position="164"/>
    </location>
</feature>
<dbReference type="Proteomes" id="UP000712281">
    <property type="component" value="Unassembled WGS sequence"/>
</dbReference>
<evidence type="ECO:0000313" key="3">
    <source>
        <dbReference type="Proteomes" id="UP000712281"/>
    </source>
</evidence>
<organism evidence="2 3">
    <name type="scientific">Brassica cretica</name>
    <name type="common">Mustard</name>
    <dbReference type="NCBI Taxonomy" id="69181"/>
    <lineage>
        <taxon>Eukaryota</taxon>
        <taxon>Viridiplantae</taxon>
        <taxon>Streptophyta</taxon>
        <taxon>Embryophyta</taxon>
        <taxon>Tracheophyta</taxon>
        <taxon>Spermatophyta</taxon>
        <taxon>Magnoliopsida</taxon>
        <taxon>eudicotyledons</taxon>
        <taxon>Gunneridae</taxon>
        <taxon>Pentapetalae</taxon>
        <taxon>rosids</taxon>
        <taxon>malvids</taxon>
        <taxon>Brassicales</taxon>
        <taxon>Brassicaceae</taxon>
        <taxon>Brassiceae</taxon>
        <taxon>Brassica</taxon>
    </lineage>
</organism>
<feature type="compositionally biased region" description="Basic and acidic residues" evidence="1">
    <location>
        <begin position="108"/>
        <end position="117"/>
    </location>
</feature>
<dbReference type="AlphaFoldDB" id="A0A8S9G9T2"/>
<protein>
    <submittedName>
        <fullName evidence="2">Uncharacterized protein</fullName>
    </submittedName>
</protein>
<gene>
    <name evidence="2" type="ORF">F2Q68_00032685</name>
</gene>
<feature type="region of interest" description="Disordered" evidence="1">
    <location>
        <begin position="39"/>
        <end position="58"/>
    </location>
</feature>
<feature type="compositionally biased region" description="Basic and acidic residues" evidence="1">
    <location>
        <begin position="125"/>
        <end position="134"/>
    </location>
</feature>